<evidence type="ECO:0000256" key="2">
    <source>
        <dbReference type="ARBA" id="ARBA00022676"/>
    </source>
</evidence>
<organism evidence="6 7">
    <name type="scientific">Chlamydomonas reinhardtii</name>
    <name type="common">Chlamydomonas smithii</name>
    <dbReference type="NCBI Taxonomy" id="3055"/>
    <lineage>
        <taxon>Eukaryota</taxon>
        <taxon>Viridiplantae</taxon>
        <taxon>Chlorophyta</taxon>
        <taxon>core chlorophytes</taxon>
        <taxon>Chlorophyceae</taxon>
        <taxon>CS clade</taxon>
        <taxon>Chlamydomonadales</taxon>
        <taxon>Chlamydomonadaceae</taxon>
        <taxon>Chlamydomonas</taxon>
    </lineage>
</organism>
<evidence type="ECO:0000256" key="1">
    <source>
        <dbReference type="ARBA" id="ARBA00005664"/>
    </source>
</evidence>
<dbReference type="Gene3D" id="3.90.550.10">
    <property type="entry name" value="Spore Coat Polysaccharide Biosynthesis Protein SpsA, Chain A"/>
    <property type="match status" value="1"/>
</dbReference>
<keyword evidence="3" id="KW-0808">Transferase</keyword>
<evidence type="ECO:0000256" key="4">
    <source>
        <dbReference type="SAM" id="MobiDB-lite"/>
    </source>
</evidence>
<feature type="transmembrane region" description="Helical" evidence="5">
    <location>
        <begin position="42"/>
        <end position="63"/>
    </location>
</feature>
<protein>
    <submittedName>
        <fullName evidence="6">Uncharacterized protein</fullName>
    </submittedName>
</protein>
<evidence type="ECO:0000313" key="7">
    <source>
        <dbReference type="Proteomes" id="UP000006906"/>
    </source>
</evidence>
<dbReference type="OrthoDB" id="407658at2759"/>
<proteinExistence type="inferred from homology"/>
<keyword evidence="5" id="KW-0472">Membrane</keyword>
<dbReference type="InterPro" id="IPR008630">
    <property type="entry name" value="Glyco_trans_34"/>
</dbReference>
<feature type="compositionally biased region" description="Low complexity" evidence="4">
    <location>
        <begin position="123"/>
        <end position="134"/>
    </location>
</feature>
<feature type="region of interest" description="Disordered" evidence="4">
    <location>
        <begin position="116"/>
        <end position="136"/>
    </location>
</feature>
<dbReference type="GO" id="GO:0006487">
    <property type="term" value="P:protein N-linked glycosylation"/>
    <property type="evidence" value="ECO:0000318"/>
    <property type="project" value="GO_Central"/>
</dbReference>
<dbReference type="PANTHER" id="PTHR31306:SF4">
    <property type="entry name" value="ALPHA-1,2-GALACTOSYLTRANSFERASE"/>
    <property type="match status" value="1"/>
</dbReference>
<dbReference type="FunFam" id="3.90.550.10:FF:000368">
    <property type="entry name" value="Protein with potential galactosyl transferase activity"/>
    <property type="match status" value="1"/>
</dbReference>
<dbReference type="GeneID" id="5715387"/>
<evidence type="ECO:0000313" key="6">
    <source>
        <dbReference type="EMBL" id="PNW88484.1"/>
    </source>
</evidence>
<dbReference type="EMBL" id="CM008962">
    <property type="protein sequence ID" value="PNW88484.1"/>
    <property type="molecule type" value="Genomic_DNA"/>
</dbReference>
<dbReference type="RefSeq" id="XP_042928559.1">
    <property type="nucleotide sequence ID" value="XM_043058645.1"/>
</dbReference>
<keyword evidence="2" id="KW-0328">Glycosyltransferase</keyword>
<comment type="similarity">
    <text evidence="1">Belongs to the glycosyltransferase 34 family.</text>
</comment>
<dbReference type="Pfam" id="PF05637">
    <property type="entry name" value="Glyco_transf_34"/>
    <property type="match status" value="2"/>
</dbReference>
<dbReference type="PANTHER" id="PTHR31306">
    <property type="entry name" value="ALPHA-1,6-MANNOSYLTRANSFERASE MNN11-RELATED"/>
    <property type="match status" value="1"/>
</dbReference>
<accession>A0A2K3E6T6</accession>
<gene>
    <name evidence="6" type="ORF">CHLRE_01g031650v5</name>
</gene>
<dbReference type="KEGG" id="cre:CHLRE_01g031650v5"/>
<keyword evidence="5" id="KW-1133">Transmembrane helix</keyword>
<dbReference type="GO" id="GO:0000139">
    <property type="term" value="C:Golgi membrane"/>
    <property type="evidence" value="ECO:0000318"/>
    <property type="project" value="GO_Central"/>
</dbReference>
<dbReference type="AlphaFoldDB" id="A0A2K3E6T6"/>
<evidence type="ECO:0000256" key="3">
    <source>
        <dbReference type="ARBA" id="ARBA00022679"/>
    </source>
</evidence>
<dbReference type="ExpressionAtlas" id="A0A2K3E6T6">
    <property type="expression patterns" value="baseline and differential"/>
</dbReference>
<keyword evidence="5" id="KW-0812">Transmembrane</keyword>
<dbReference type="PaxDb" id="3055-EDP09331"/>
<evidence type="ECO:0000256" key="5">
    <source>
        <dbReference type="SAM" id="Phobius"/>
    </source>
</evidence>
<keyword evidence="7" id="KW-1185">Reference proteome</keyword>
<dbReference type="Gramene" id="PNW88484">
    <property type="protein sequence ID" value="PNW88484"/>
    <property type="gene ID" value="CHLRE_01g031650v5"/>
</dbReference>
<sequence length="457" mass="49972">MNKSPSGRARAATAADAHDINSLRSFGRVTCSRCSHYTVTSVIVALACVTALVMSLRVGHAVWRASPRRPSDCTVPWTTAEPAATVAAGGSASPSGATSLSGNHKLRIALVSMSTGRAQPEPQKQTQQRGQAGAAAGGVGGTALNFRAAEFSDLLDLTGPVFAEYAALHGYTYADASGLMDASRPASWSKILAVLSALDAYDWVMWVDADILITNTSMPLERLLPAAAAGDPLNQPSGPDFILTEDAAGVNAGVWLMRGRGCAWCRSFLARWWSLSGFIRTDAASGKSGDNDALKHMIATMDPDELAAHVGFAPQCAFNSYLWRSSPRTWGRWLARPYTMQGGLWQPGDFLLHLAGINAKKAYLKRFFREQQQRKEQQQQQHLQAEPQLLTLGGQAVTLGSVQDWVRHQVSIGHPQQQQQQQQQQRNARRLQEGRRYLRAARGRRWVWGWGARRRQQ</sequence>
<dbReference type="InterPro" id="IPR029044">
    <property type="entry name" value="Nucleotide-diphossugar_trans"/>
</dbReference>
<name>A0A2K3E6T6_CHLRE</name>
<reference evidence="6 7" key="1">
    <citation type="journal article" date="2007" name="Science">
        <title>The Chlamydomonas genome reveals the evolution of key animal and plant functions.</title>
        <authorList>
            <person name="Merchant S.S."/>
            <person name="Prochnik S.E."/>
            <person name="Vallon O."/>
            <person name="Harris E.H."/>
            <person name="Karpowicz S.J."/>
            <person name="Witman G.B."/>
            <person name="Terry A."/>
            <person name="Salamov A."/>
            <person name="Fritz-Laylin L.K."/>
            <person name="Marechal-Drouard L."/>
            <person name="Marshall W.F."/>
            <person name="Qu L.H."/>
            <person name="Nelson D.R."/>
            <person name="Sanderfoot A.A."/>
            <person name="Spalding M.H."/>
            <person name="Kapitonov V.V."/>
            <person name="Ren Q."/>
            <person name="Ferris P."/>
            <person name="Lindquist E."/>
            <person name="Shapiro H."/>
            <person name="Lucas S.M."/>
            <person name="Grimwood J."/>
            <person name="Schmutz J."/>
            <person name="Cardol P."/>
            <person name="Cerutti H."/>
            <person name="Chanfreau G."/>
            <person name="Chen C.L."/>
            <person name="Cognat V."/>
            <person name="Croft M.T."/>
            <person name="Dent R."/>
            <person name="Dutcher S."/>
            <person name="Fernandez E."/>
            <person name="Fukuzawa H."/>
            <person name="Gonzalez-Ballester D."/>
            <person name="Gonzalez-Halphen D."/>
            <person name="Hallmann A."/>
            <person name="Hanikenne M."/>
            <person name="Hippler M."/>
            <person name="Inwood W."/>
            <person name="Jabbari K."/>
            <person name="Kalanon M."/>
            <person name="Kuras R."/>
            <person name="Lefebvre P.A."/>
            <person name="Lemaire S.D."/>
            <person name="Lobanov A.V."/>
            <person name="Lohr M."/>
            <person name="Manuell A."/>
            <person name="Meier I."/>
            <person name="Mets L."/>
            <person name="Mittag M."/>
            <person name="Mittelmeier T."/>
            <person name="Moroney J.V."/>
            <person name="Moseley J."/>
            <person name="Napoli C."/>
            <person name="Nedelcu A.M."/>
            <person name="Niyogi K."/>
            <person name="Novoselov S.V."/>
            <person name="Paulsen I.T."/>
            <person name="Pazour G."/>
            <person name="Purton S."/>
            <person name="Ral J.P."/>
            <person name="Riano-Pachon D.M."/>
            <person name="Riekhof W."/>
            <person name="Rymarquis L."/>
            <person name="Schroda M."/>
            <person name="Stern D."/>
            <person name="Umen J."/>
            <person name="Willows R."/>
            <person name="Wilson N."/>
            <person name="Zimmer S.L."/>
            <person name="Allmer J."/>
            <person name="Balk J."/>
            <person name="Bisova K."/>
            <person name="Chen C.J."/>
            <person name="Elias M."/>
            <person name="Gendler K."/>
            <person name="Hauser C."/>
            <person name="Lamb M.R."/>
            <person name="Ledford H."/>
            <person name="Long J.C."/>
            <person name="Minagawa J."/>
            <person name="Page M.D."/>
            <person name="Pan J."/>
            <person name="Pootakham W."/>
            <person name="Roje S."/>
            <person name="Rose A."/>
            <person name="Stahlberg E."/>
            <person name="Terauchi A.M."/>
            <person name="Yang P."/>
            <person name="Ball S."/>
            <person name="Bowler C."/>
            <person name="Dieckmann C.L."/>
            <person name="Gladyshev V.N."/>
            <person name="Green P."/>
            <person name="Jorgensen R."/>
            <person name="Mayfield S."/>
            <person name="Mueller-Roeber B."/>
            <person name="Rajamani S."/>
            <person name="Sayre R.T."/>
            <person name="Brokstein P."/>
            <person name="Dubchak I."/>
            <person name="Goodstein D."/>
            <person name="Hornick L."/>
            <person name="Huang Y.W."/>
            <person name="Jhaveri J."/>
            <person name="Luo Y."/>
            <person name="Martinez D."/>
            <person name="Ngau W.C."/>
            <person name="Otillar B."/>
            <person name="Poliakov A."/>
            <person name="Porter A."/>
            <person name="Szajkowski L."/>
            <person name="Werner G."/>
            <person name="Zhou K."/>
            <person name="Grigoriev I.V."/>
            <person name="Rokhsar D.S."/>
            <person name="Grossman A.R."/>
        </authorList>
    </citation>
    <scope>NUCLEOTIDE SEQUENCE [LARGE SCALE GENOMIC DNA]</scope>
    <source>
        <strain evidence="7">CC-503</strain>
    </source>
</reference>
<dbReference type="InParanoid" id="A0A2K3E6T6"/>
<dbReference type="GO" id="GO:0016757">
    <property type="term" value="F:glycosyltransferase activity"/>
    <property type="evidence" value="ECO:0007669"/>
    <property type="project" value="UniProtKB-KW"/>
</dbReference>
<dbReference type="Proteomes" id="UP000006906">
    <property type="component" value="Chromosome 1"/>
</dbReference>